<dbReference type="CDD" id="cd01991">
    <property type="entry name" value="Asn_synthase_B_C"/>
    <property type="match status" value="1"/>
</dbReference>
<feature type="active site" description="For GATase activity" evidence="8">
    <location>
        <position position="2"/>
    </location>
</feature>
<comment type="pathway">
    <text evidence="1">Amino-acid biosynthesis; L-asparagine biosynthesis; L-asparagine from L-aspartate (L-Gln route): step 1/1.</text>
</comment>
<dbReference type="InterPro" id="IPR001962">
    <property type="entry name" value="Asn_synthase"/>
</dbReference>
<dbReference type="Proteomes" id="UP000295668">
    <property type="component" value="Unassembled WGS sequence"/>
</dbReference>
<dbReference type="PANTHER" id="PTHR43284:SF1">
    <property type="entry name" value="ASPARAGINE SYNTHETASE"/>
    <property type="match status" value="1"/>
</dbReference>
<organism evidence="11 12">
    <name type="scientific">Pedobacter changchengzhani</name>
    <dbReference type="NCBI Taxonomy" id="2529274"/>
    <lineage>
        <taxon>Bacteria</taxon>
        <taxon>Pseudomonadati</taxon>
        <taxon>Bacteroidota</taxon>
        <taxon>Sphingobacteriia</taxon>
        <taxon>Sphingobacteriales</taxon>
        <taxon>Sphingobacteriaceae</taxon>
        <taxon>Pedobacter</taxon>
    </lineage>
</organism>
<evidence type="ECO:0000256" key="4">
    <source>
        <dbReference type="ARBA" id="ARBA00022741"/>
    </source>
</evidence>
<dbReference type="SUPFAM" id="SSF52402">
    <property type="entry name" value="Adenine nucleotide alpha hydrolases-like"/>
    <property type="match status" value="1"/>
</dbReference>
<dbReference type="Pfam" id="PF13537">
    <property type="entry name" value="GATase_7"/>
    <property type="match status" value="1"/>
</dbReference>
<evidence type="ECO:0000256" key="8">
    <source>
        <dbReference type="PIRSR" id="PIRSR001589-1"/>
    </source>
</evidence>
<dbReference type="EC" id="6.3.5.4" evidence="3"/>
<evidence type="ECO:0000256" key="9">
    <source>
        <dbReference type="PIRSR" id="PIRSR001589-2"/>
    </source>
</evidence>
<sequence>MCRIAGIINKTQDEAKLLHDVKIMCDVMAHGGPDDEGFYINETENFAFGHRRLALIDLSKNGHQPMFYNNDELVITFNGEIYNYLELKQELVEQGFLFNTQTDTEVILASYKAWGIESFNKFNGMFAFALYDKCENTTYLVRDKSAIKPLYYSNVNNSLVFASEVKAFEAVDYEYTENPDWKIYFLAFGHIPEPFTTYSEIKMLPKQHYLKWKHKSNSYILENYSSTNTVKQITNRAEAIVAVRNCLKNSVKNHLLSDAKIGVFLSGGIDSSVLSVLANEVKTDEGKIEDLNTLSINFKEAKFSEKKYQDIIVDKIGGKHSEYLITKEIFDSNFERALNAMDQPTTDGVNSWFVNYFAKKEGLKAVLSGIGADELFGGYPSFNRMAIVDTLCKLPKFLLKKGYHFKNELLKRAYYLSYKNTIGQYLFLRGIFSPRDISALLNCSLNHVDEVLQKIKIHAPVTLNSKEKASWMEMNIYMQNQLLKDTDMMSMQHGIEVRLPFLDQDLIKLMQHCKSNLVFNKSPKKALLIDAFENMIPEIIWNRPKMGFTFPFEIWLKQNKKDIKKDPQNKHEKEILSAYQAGQLHWAKSLAIRLINKKEL</sequence>
<dbReference type="InterPro" id="IPR029055">
    <property type="entry name" value="Ntn_hydrolases_N"/>
</dbReference>
<dbReference type="GO" id="GO:0004066">
    <property type="term" value="F:asparagine synthase (glutamine-hydrolyzing) activity"/>
    <property type="evidence" value="ECO:0007669"/>
    <property type="project" value="UniProtKB-EC"/>
</dbReference>
<evidence type="ECO:0000313" key="12">
    <source>
        <dbReference type="Proteomes" id="UP000295668"/>
    </source>
</evidence>
<dbReference type="RefSeq" id="WP_133263443.1">
    <property type="nucleotide sequence ID" value="NZ_SJCY01000011.1"/>
</dbReference>
<comment type="similarity">
    <text evidence="2">Belongs to the asparagine synthetase family.</text>
</comment>
<protein>
    <recommendedName>
        <fullName evidence="3">asparagine synthase (glutamine-hydrolyzing)</fullName>
        <ecNumber evidence="3">6.3.5.4</ecNumber>
    </recommendedName>
</protein>
<evidence type="ECO:0000313" key="11">
    <source>
        <dbReference type="EMBL" id="TDG35312.1"/>
    </source>
</evidence>
<evidence type="ECO:0000259" key="10">
    <source>
        <dbReference type="PROSITE" id="PS51278"/>
    </source>
</evidence>
<dbReference type="PANTHER" id="PTHR43284">
    <property type="entry name" value="ASPARAGINE SYNTHETASE (GLUTAMINE-HYDROLYZING)"/>
    <property type="match status" value="1"/>
</dbReference>
<dbReference type="Gene3D" id="3.60.20.10">
    <property type="entry name" value="Glutamine Phosphoribosylpyrophosphate, subunit 1, domain 1"/>
    <property type="match status" value="1"/>
</dbReference>
<dbReference type="PROSITE" id="PS51278">
    <property type="entry name" value="GATASE_TYPE_2"/>
    <property type="match status" value="1"/>
</dbReference>
<keyword evidence="5 9" id="KW-0067">ATP-binding</keyword>
<keyword evidence="4 9" id="KW-0547">Nucleotide-binding</keyword>
<dbReference type="NCBIfam" id="TIGR01536">
    <property type="entry name" value="asn_synth_AEB"/>
    <property type="match status" value="1"/>
</dbReference>
<feature type="binding site" evidence="9">
    <location>
        <begin position="368"/>
        <end position="369"/>
    </location>
    <ligand>
        <name>ATP</name>
        <dbReference type="ChEBI" id="CHEBI:30616"/>
    </ligand>
</feature>
<name>A0A4R5MIC7_9SPHI</name>
<dbReference type="SUPFAM" id="SSF56235">
    <property type="entry name" value="N-terminal nucleophile aminohydrolases (Ntn hydrolases)"/>
    <property type="match status" value="1"/>
</dbReference>
<dbReference type="AlphaFoldDB" id="A0A4R5MIC7"/>
<dbReference type="OrthoDB" id="9763290at2"/>
<keyword evidence="11" id="KW-0436">Ligase</keyword>
<evidence type="ECO:0000256" key="3">
    <source>
        <dbReference type="ARBA" id="ARBA00012737"/>
    </source>
</evidence>
<proteinExistence type="inferred from homology"/>
<dbReference type="GO" id="GO:0005829">
    <property type="term" value="C:cytosol"/>
    <property type="evidence" value="ECO:0007669"/>
    <property type="project" value="TreeGrafter"/>
</dbReference>
<dbReference type="InterPro" id="IPR006426">
    <property type="entry name" value="Asn_synth_AEB"/>
</dbReference>
<gene>
    <name evidence="11" type="primary">asnB</name>
    <name evidence="11" type="ORF">EZJ43_14550</name>
</gene>
<evidence type="ECO:0000256" key="1">
    <source>
        <dbReference type="ARBA" id="ARBA00005187"/>
    </source>
</evidence>
<dbReference type="GO" id="GO:0005524">
    <property type="term" value="F:ATP binding"/>
    <property type="evidence" value="ECO:0007669"/>
    <property type="project" value="UniProtKB-KW"/>
</dbReference>
<keyword evidence="12" id="KW-1185">Reference proteome</keyword>
<dbReference type="PIRSF" id="PIRSF001589">
    <property type="entry name" value="Asn_synthetase_glu-h"/>
    <property type="match status" value="1"/>
</dbReference>
<keyword evidence="8" id="KW-0061">Asparagine biosynthesis</keyword>
<dbReference type="Gene3D" id="3.40.50.620">
    <property type="entry name" value="HUPs"/>
    <property type="match status" value="1"/>
</dbReference>
<dbReference type="InterPro" id="IPR017932">
    <property type="entry name" value="GATase_2_dom"/>
</dbReference>
<dbReference type="EMBL" id="SJCY01000011">
    <property type="protein sequence ID" value="TDG35312.1"/>
    <property type="molecule type" value="Genomic_DNA"/>
</dbReference>
<dbReference type="CDD" id="cd00712">
    <property type="entry name" value="AsnB"/>
    <property type="match status" value="1"/>
</dbReference>
<reference evidence="11 12" key="1">
    <citation type="submission" date="2019-02" db="EMBL/GenBank/DDBJ databases">
        <title>Pedobacter sp. nov., a novel speices isolated from soil of pinguins habitat in Antarcitica.</title>
        <authorList>
            <person name="He R.-H."/>
        </authorList>
    </citation>
    <scope>NUCLEOTIDE SEQUENCE [LARGE SCALE GENOMIC DNA]</scope>
    <source>
        <strain evidence="11 12">E01020</strain>
    </source>
</reference>
<feature type="domain" description="Glutamine amidotransferase type-2" evidence="10">
    <location>
        <begin position="2"/>
        <end position="189"/>
    </location>
</feature>
<feature type="binding site" evidence="9">
    <location>
        <position position="103"/>
    </location>
    <ligand>
        <name>L-glutamine</name>
        <dbReference type="ChEBI" id="CHEBI:58359"/>
    </ligand>
</feature>
<dbReference type="InterPro" id="IPR033738">
    <property type="entry name" value="AsnB_N"/>
</dbReference>
<evidence type="ECO:0000256" key="7">
    <source>
        <dbReference type="ARBA" id="ARBA00048741"/>
    </source>
</evidence>
<feature type="binding site" evidence="9">
    <location>
        <position position="296"/>
    </location>
    <ligand>
        <name>ATP</name>
        <dbReference type="ChEBI" id="CHEBI:30616"/>
    </ligand>
</feature>
<dbReference type="InterPro" id="IPR014729">
    <property type="entry name" value="Rossmann-like_a/b/a_fold"/>
</dbReference>
<evidence type="ECO:0000256" key="5">
    <source>
        <dbReference type="ARBA" id="ARBA00022840"/>
    </source>
</evidence>
<keyword evidence="6 8" id="KW-0315">Glutamine amidotransferase</keyword>
<comment type="catalytic activity">
    <reaction evidence="7">
        <text>L-aspartate + L-glutamine + ATP + H2O = L-asparagine + L-glutamate + AMP + diphosphate + H(+)</text>
        <dbReference type="Rhea" id="RHEA:12228"/>
        <dbReference type="ChEBI" id="CHEBI:15377"/>
        <dbReference type="ChEBI" id="CHEBI:15378"/>
        <dbReference type="ChEBI" id="CHEBI:29985"/>
        <dbReference type="ChEBI" id="CHEBI:29991"/>
        <dbReference type="ChEBI" id="CHEBI:30616"/>
        <dbReference type="ChEBI" id="CHEBI:33019"/>
        <dbReference type="ChEBI" id="CHEBI:58048"/>
        <dbReference type="ChEBI" id="CHEBI:58359"/>
        <dbReference type="ChEBI" id="CHEBI:456215"/>
        <dbReference type="EC" id="6.3.5.4"/>
    </reaction>
</comment>
<accession>A0A4R5MIC7</accession>
<evidence type="ECO:0000256" key="2">
    <source>
        <dbReference type="ARBA" id="ARBA00005752"/>
    </source>
</evidence>
<evidence type="ECO:0000256" key="6">
    <source>
        <dbReference type="ARBA" id="ARBA00022962"/>
    </source>
</evidence>
<comment type="caution">
    <text evidence="11">The sequence shown here is derived from an EMBL/GenBank/DDBJ whole genome shotgun (WGS) entry which is preliminary data.</text>
</comment>
<dbReference type="InterPro" id="IPR051786">
    <property type="entry name" value="ASN_synthetase/amidase"/>
</dbReference>
<dbReference type="GO" id="GO:0006529">
    <property type="term" value="P:asparagine biosynthetic process"/>
    <property type="evidence" value="ECO:0007669"/>
    <property type="project" value="UniProtKB-KW"/>
</dbReference>
<keyword evidence="8" id="KW-0028">Amino-acid biosynthesis</keyword>
<dbReference type="Pfam" id="PF00733">
    <property type="entry name" value="Asn_synthase"/>
    <property type="match status" value="1"/>
</dbReference>